<dbReference type="Proteomes" id="UP000095286">
    <property type="component" value="Unplaced"/>
</dbReference>
<proteinExistence type="predicted"/>
<dbReference type="WBParaSite" id="RSKR_0000682300.1">
    <property type="protein sequence ID" value="RSKR_0000682300.1"/>
    <property type="gene ID" value="RSKR_0000682300"/>
</dbReference>
<evidence type="ECO:0000313" key="2">
    <source>
        <dbReference type="WBParaSite" id="RSKR_0000682300.1"/>
    </source>
</evidence>
<evidence type="ECO:0000313" key="1">
    <source>
        <dbReference type="Proteomes" id="UP000095286"/>
    </source>
</evidence>
<reference evidence="2" key="1">
    <citation type="submission" date="2016-11" db="UniProtKB">
        <authorList>
            <consortium name="WormBaseParasite"/>
        </authorList>
    </citation>
    <scope>IDENTIFICATION</scope>
    <source>
        <strain evidence="2">KR3021</strain>
    </source>
</reference>
<protein>
    <submittedName>
        <fullName evidence="2">Reverse transcriptase domain-containing protein</fullName>
    </submittedName>
</protein>
<name>A0AC35U1J7_9BILA</name>
<organism evidence="1 2">
    <name type="scientific">Rhabditophanes sp. KR3021</name>
    <dbReference type="NCBI Taxonomy" id="114890"/>
    <lineage>
        <taxon>Eukaryota</taxon>
        <taxon>Metazoa</taxon>
        <taxon>Ecdysozoa</taxon>
        <taxon>Nematoda</taxon>
        <taxon>Chromadorea</taxon>
        <taxon>Rhabditida</taxon>
        <taxon>Tylenchina</taxon>
        <taxon>Panagrolaimomorpha</taxon>
        <taxon>Strongyloidoidea</taxon>
        <taxon>Alloionematidae</taxon>
        <taxon>Rhabditophanes</taxon>
    </lineage>
</organism>
<sequence length="129" mass="14219">MMSTFNGDLTAIAHSIINHKGVKGTSMSGIDCNKKSEDSTVGSTVFDTPVKFYPAPNMDQNDECKGATLKAQGEKYVYTYRRLEFGPQSPEANSDPKLNSVTISRMESCISKININRGSEEDITEEQEN</sequence>
<accession>A0AC35U1J7</accession>